<protein>
    <submittedName>
        <fullName evidence="3">Tetratricopeptide repeat protein 1</fullName>
    </submittedName>
</protein>
<dbReference type="PROSITE" id="PS50005">
    <property type="entry name" value="TPR"/>
    <property type="match status" value="1"/>
</dbReference>
<dbReference type="PANTHER" id="PTHR46014">
    <property type="entry name" value="TETRATRICOPEPTIDE REPEAT PROTEIN 1"/>
    <property type="match status" value="1"/>
</dbReference>
<name>A0A2S2NF15_SCHGA</name>
<evidence type="ECO:0000256" key="2">
    <source>
        <dbReference type="SAM" id="MobiDB-lite"/>
    </source>
</evidence>
<dbReference type="Gene3D" id="1.25.40.10">
    <property type="entry name" value="Tetratricopeptide repeat domain"/>
    <property type="match status" value="1"/>
</dbReference>
<sequence>MSSDNKSGIPSNEEIIEELTKDLESSAIKTDISSDDVSHHSESDSEFDNNVNEENEIKDEDYIDDTLLQARDDKLPEDKKRELLQEALSLKNEGNIKFKNQEHEEASKIYTDALRTCPLIFPNYRAIFFANRAAAKSNINIESAIQDCTRAIELDPDYLKAYIRRSKLFERNDKLDEALDDLKKVLDIDRNYTEVAYNARVLQEKINERNEKLKTEMMAKLKDLGNMVLKPFGLSTQNFQVNQDPNTGGYSINFKQ</sequence>
<evidence type="ECO:0000313" key="3">
    <source>
        <dbReference type="EMBL" id="MBY15708.1"/>
    </source>
</evidence>
<gene>
    <name evidence="3" type="primary">TTC1</name>
    <name evidence="3" type="ORF">g.7352</name>
</gene>
<feature type="compositionally biased region" description="Acidic residues" evidence="2">
    <location>
        <begin position="44"/>
        <end position="62"/>
    </location>
</feature>
<dbReference type="EMBL" id="GGMR01003089">
    <property type="protein sequence ID" value="MBY15708.1"/>
    <property type="molecule type" value="Transcribed_RNA"/>
</dbReference>
<reference evidence="3" key="1">
    <citation type="submission" date="2018-04" db="EMBL/GenBank/DDBJ databases">
        <title>Transcriptome of Schizaphis graminum biotype I.</title>
        <authorList>
            <person name="Scully E.D."/>
            <person name="Geib S.M."/>
            <person name="Palmer N.A."/>
            <person name="Koch K."/>
            <person name="Bradshaw J."/>
            <person name="Heng-Moss T."/>
            <person name="Sarath G."/>
        </authorList>
    </citation>
    <scope>NUCLEOTIDE SEQUENCE</scope>
</reference>
<dbReference type="InterPro" id="IPR019734">
    <property type="entry name" value="TPR_rpt"/>
</dbReference>
<feature type="repeat" description="TPR" evidence="1">
    <location>
        <begin position="159"/>
        <end position="192"/>
    </location>
</feature>
<keyword evidence="1" id="KW-0802">TPR repeat</keyword>
<dbReference type="InterPro" id="IPR052769">
    <property type="entry name" value="TPR_domain_protein"/>
</dbReference>
<accession>A0A2S2NF15</accession>
<evidence type="ECO:0000256" key="1">
    <source>
        <dbReference type="PROSITE-ProRule" id="PRU00339"/>
    </source>
</evidence>
<organism evidence="3">
    <name type="scientific">Schizaphis graminum</name>
    <name type="common">Green bug aphid</name>
    <dbReference type="NCBI Taxonomy" id="13262"/>
    <lineage>
        <taxon>Eukaryota</taxon>
        <taxon>Metazoa</taxon>
        <taxon>Ecdysozoa</taxon>
        <taxon>Arthropoda</taxon>
        <taxon>Hexapoda</taxon>
        <taxon>Insecta</taxon>
        <taxon>Pterygota</taxon>
        <taxon>Neoptera</taxon>
        <taxon>Paraneoptera</taxon>
        <taxon>Hemiptera</taxon>
        <taxon>Sternorrhyncha</taxon>
        <taxon>Aphidomorpha</taxon>
        <taxon>Aphidoidea</taxon>
        <taxon>Aphididae</taxon>
        <taxon>Aphidini</taxon>
        <taxon>Schizaphis</taxon>
    </lineage>
</organism>
<dbReference type="SMART" id="SM00028">
    <property type="entry name" value="TPR"/>
    <property type="match status" value="3"/>
</dbReference>
<dbReference type="SUPFAM" id="SSF48452">
    <property type="entry name" value="TPR-like"/>
    <property type="match status" value="1"/>
</dbReference>
<dbReference type="Pfam" id="PF13181">
    <property type="entry name" value="TPR_8"/>
    <property type="match status" value="1"/>
</dbReference>
<feature type="region of interest" description="Disordered" evidence="2">
    <location>
        <begin position="26"/>
        <end position="62"/>
    </location>
</feature>
<dbReference type="PANTHER" id="PTHR46014:SF1">
    <property type="entry name" value="TETRATRICOPEPTIDE REPEAT PROTEIN 1"/>
    <property type="match status" value="1"/>
</dbReference>
<proteinExistence type="predicted"/>
<dbReference type="InterPro" id="IPR011990">
    <property type="entry name" value="TPR-like_helical_dom_sf"/>
</dbReference>
<dbReference type="AlphaFoldDB" id="A0A2S2NF15"/>